<accession>A0A366U9I7</accession>
<dbReference type="EMBL" id="CP050485">
    <property type="protein sequence ID" value="QOG28225.1"/>
    <property type="molecule type" value="Genomic_DNA"/>
</dbReference>
<dbReference type="Pfam" id="PF13411">
    <property type="entry name" value="MerR_1"/>
    <property type="match status" value="1"/>
</dbReference>
<gene>
    <name evidence="5" type="ORF">EGM181_13660</name>
</gene>
<evidence type="ECO:0000256" key="2">
    <source>
        <dbReference type="ARBA" id="ARBA00023015"/>
    </source>
</evidence>
<dbReference type="Gene3D" id="3.20.80.10">
    <property type="entry name" value="Regulatory factor, effector binding domain"/>
    <property type="match status" value="1"/>
</dbReference>
<dbReference type="PROSITE" id="PS50937">
    <property type="entry name" value="HTH_MERR_2"/>
    <property type="match status" value="1"/>
</dbReference>
<dbReference type="PANTHER" id="PTHR30204:SF69">
    <property type="entry name" value="MERR-FAMILY TRANSCRIPTIONAL REGULATOR"/>
    <property type="match status" value="1"/>
</dbReference>
<evidence type="ECO:0000313" key="6">
    <source>
        <dbReference type="Proteomes" id="UP000516696"/>
    </source>
</evidence>
<name>A0A366U9I7_ENTGA</name>
<dbReference type="InterPro" id="IPR009061">
    <property type="entry name" value="DNA-bd_dom_put_sf"/>
</dbReference>
<dbReference type="Gene3D" id="1.10.1660.10">
    <property type="match status" value="1"/>
</dbReference>
<dbReference type="InterPro" id="IPR000551">
    <property type="entry name" value="MerR-type_HTH_dom"/>
</dbReference>
<sequence length="279" mass="32900">MKKFLTISELAAYGGVSRRTLLYYDQIGLFKPKQIGENGYRYYGFEQCAELDVILVLRALDMSLEEIQTFLRNRNPETMQKELIIRRKEVDQKITELEEHKAVLDRFISRFEKVQTADFTNMTYSYRSEEYFAVSEEINEYDETSVFQAFSRFYPYLDYKDLFSGYPIGYLVEGSAFDQESIHEAPYRALVMIPKERLPLYSDQAIICRPAGNYVSGFVRGEIHHLKDFTKRFKAYLESANLQIDGDIWELMWQDDVSTDQKEQQIFEVMLPVKERIPS</sequence>
<keyword evidence="4" id="KW-0804">Transcription</keyword>
<dbReference type="Proteomes" id="UP000516696">
    <property type="component" value="Chromosome"/>
</dbReference>
<dbReference type="GO" id="GO:0003677">
    <property type="term" value="F:DNA binding"/>
    <property type="evidence" value="ECO:0007669"/>
    <property type="project" value="UniProtKB-KW"/>
</dbReference>
<dbReference type="RefSeq" id="WP_113849365.1">
    <property type="nucleotide sequence ID" value="NZ_BSYC01000001.1"/>
</dbReference>
<keyword evidence="1" id="KW-0678">Repressor</keyword>
<evidence type="ECO:0000256" key="1">
    <source>
        <dbReference type="ARBA" id="ARBA00022491"/>
    </source>
</evidence>
<evidence type="ECO:0000313" key="5">
    <source>
        <dbReference type="EMBL" id="QOG28225.1"/>
    </source>
</evidence>
<dbReference type="SUPFAM" id="SSF46955">
    <property type="entry name" value="Putative DNA-binding domain"/>
    <property type="match status" value="1"/>
</dbReference>
<proteinExistence type="predicted"/>
<reference evidence="5 6" key="1">
    <citation type="submission" date="2020-03" db="EMBL/GenBank/DDBJ databases">
        <title>Characterization of ganglioside-mimicking enterococci.</title>
        <authorList>
            <person name="Patry R.T."/>
            <person name="Nothaft H."/>
            <person name="Bridger R."/>
            <person name="Shajahan A."/>
            <person name="Huynh S."/>
            <person name="Sanchez S."/>
            <person name="Azadi P."/>
            <person name="Cooper K."/>
            <person name="Miller W.G."/>
            <person name="Parker C.T."/>
            <person name="Wells L."/>
            <person name="Szymanski C.M."/>
        </authorList>
    </citation>
    <scope>NUCLEOTIDE SEQUENCE [LARGE SCALE GENOMIC DNA]</scope>
    <source>
        <strain evidence="5 6">EGM181</strain>
    </source>
</reference>
<evidence type="ECO:0000256" key="4">
    <source>
        <dbReference type="ARBA" id="ARBA00023163"/>
    </source>
</evidence>
<dbReference type="PANTHER" id="PTHR30204">
    <property type="entry name" value="REDOX-CYCLING DRUG-SENSING TRANSCRIPTIONAL ACTIVATOR SOXR"/>
    <property type="match status" value="1"/>
</dbReference>
<protein>
    <submittedName>
        <fullName evidence="5">MerR family transcriptional regulator</fullName>
    </submittedName>
</protein>
<keyword evidence="3" id="KW-0238">DNA-binding</keyword>
<dbReference type="SUPFAM" id="SSF55136">
    <property type="entry name" value="Probable bacterial effector-binding domain"/>
    <property type="match status" value="1"/>
</dbReference>
<keyword evidence="2" id="KW-0805">Transcription regulation</keyword>
<organism evidence="5 6">
    <name type="scientific">Enterococcus gallinarum</name>
    <dbReference type="NCBI Taxonomy" id="1353"/>
    <lineage>
        <taxon>Bacteria</taxon>
        <taxon>Bacillati</taxon>
        <taxon>Bacillota</taxon>
        <taxon>Bacilli</taxon>
        <taxon>Lactobacillales</taxon>
        <taxon>Enterococcaceae</taxon>
        <taxon>Enterococcus</taxon>
    </lineage>
</organism>
<dbReference type="InterPro" id="IPR011256">
    <property type="entry name" value="Reg_factor_effector_dom_sf"/>
</dbReference>
<dbReference type="GO" id="GO:0003700">
    <property type="term" value="F:DNA-binding transcription factor activity"/>
    <property type="evidence" value="ECO:0007669"/>
    <property type="project" value="InterPro"/>
</dbReference>
<dbReference type="SMART" id="SM00422">
    <property type="entry name" value="HTH_MERR"/>
    <property type="match status" value="1"/>
</dbReference>
<dbReference type="AlphaFoldDB" id="A0A366U9I7"/>
<dbReference type="InterPro" id="IPR047057">
    <property type="entry name" value="MerR_fam"/>
</dbReference>
<evidence type="ECO:0000256" key="3">
    <source>
        <dbReference type="ARBA" id="ARBA00023125"/>
    </source>
</evidence>